<evidence type="ECO:0000256" key="3">
    <source>
        <dbReference type="ARBA" id="ARBA00022692"/>
    </source>
</evidence>
<evidence type="ECO:0000259" key="8">
    <source>
        <dbReference type="PROSITE" id="PS51202"/>
    </source>
</evidence>
<feature type="transmembrane region" description="Helical" evidence="7">
    <location>
        <begin position="408"/>
        <end position="439"/>
    </location>
</feature>
<protein>
    <submittedName>
        <fullName evidence="9">Sodium:sulfate symporter</fullName>
    </submittedName>
</protein>
<feature type="transmembrane region" description="Helical" evidence="7">
    <location>
        <begin position="531"/>
        <end position="554"/>
    </location>
</feature>
<gene>
    <name evidence="9" type="ORF">TE42_07050</name>
</gene>
<proteinExistence type="predicted"/>
<dbReference type="InterPro" id="IPR006037">
    <property type="entry name" value="RCK_C"/>
</dbReference>
<dbReference type="EMBL" id="JXQG01000041">
    <property type="protein sequence ID" value="KKZ11752.1"/>
    <property type="molecule type" value="Genomic_DNA"/>
</dbReference>
<dbReference type="PATRIC" id="fig|1604020.3.peg.1206"/>
<keyword evidence="2" id="KW-0813">Transport</keyword>
<dbReference type="GO" id="GO:0008324">
    <property type="term" value="F:monoatomic cation transmembrane transporter activity"/>
    <property type="evidence" value="ECO:0007669"/>
    <property type="project" value="InterPro"/>
</dbReference>
<feature type="transmembrane region" description="Helical" evidence="7">
    <location>
        <begin position="92"/>
        <end position="114"/>
    </location>
</feature>
<dbReference type="GO" id="GO:0006813">
    <property type="term" value="P:potassium ion transport"/>
    <property type="evidence" value="ECO:0007669"/>
    <property type="project" value="InterPro"/>
</dbReference>
<evidence type="ECO:0000313" key="10">
    <source>
        <dbReference type="Proteomes" id="UP000035067"/>
    </source>
</evidence>
<comment type="subcellular location">
    <subcellularLocation>
        <location evidence="1">Membrane</location>
        <topology evidence="1">Multi-pass membrane protein</topology>
    </subcellularLocation>
</comment>
<dbReference type="Pfam" id="PF03600">
    <property type="entry name" value="CitMHS"/>
    <property type="match status" value="1"/>
</dbReference>
<keyword evidence="5 7" id="KW-1133">Transmembrane helix</keyword>
<keyword evidence="3 7" id="KW-0812">Transmembrane</keyword>
<evidence type="ECO:0000256" key="4">
    <source>
        <dbReference type="ARBA" id="ARBA00022737"/>
    </source>
</evidence>
<feature type="transmembrane region" description="Helical" evidence="7">
    <location>
        <begin position="178"/>
        <end position="198"/>
    </location>
</feature>
<feature type="domain" description="RCK C-terminal" evidence="8">
    <location>
        <begin position="210"/>
        <end position="296"/>
    </location>
</feature>
<comment type="caution">
    <text evidence="9">The sequence shown here is derived from an EMBL/GenBank/DDBJ whole genome shotgun (WGS) entry which is preliminary data.</text>
</comment>
<dbReference type="PANTHER" id="PTHR43652:SF2">
    <property type="entry name" value="BASIC AMINO ACID ANTIPORTER YFCC-RELATED"/>
    <property type="match status" value="1"/>
</dbReference>
<keyword evidence="4" id="KW-0677">Repeat</keyword>
<dbReference type="Pfam" id="PF02080">
    <property type="entry name" value="TrkA_C"/>
    <property type="match status" value="2"/>
</dbReference>
<dbReference type="InterPro" id="IPR051679">
    <property type="entry name" value="DASS-Related_Transporters"/>
</dbReference>
<evidence type="ECO:0000256" key="1">
    <source>
        <dbReference type="ARBA" id="ARBA00004141"/>
    </source>
</evidence>
<feature type="transmembrane region" description="Helical" evidence="7">
    <location>
        <begin position="574"/>
        <end position="594"/>
    </location>
</feature>
<sequence length="596" mass="63602">MDALVTLLILVLAIALFITAALPPEVVGLLAMGLLMASGVLSPAEALAGFASPAVITLLAMFALSSGLFRSGALDRLRELMGGNRMKQPRQLIQLFVLAIGPLAGILANTPIVATLIPVVEAWCQRRGLPPSRLLLPLSTATILGGTLTLIGTSTNLLANDLSRSVGEEMGFNGGLQLLTLTPIALPLYVLGGAYLIWVAPHLLPERNRDGLELLASLSRDGYLTEVEVPASSILVGQTLHNSRLQRRFDVDVLELQRGGERFSPPFADRVLSGGDRLLLRCSRADLLRLQQEHTVSLAAPASGEQGVEGTATQRMVEVLLPAGSFLAGASLRELRFRQRFNATVIALRRGQELVRERLGQVVLRAGDVLLLQAPLDSLRGLQASSDLVVMDKIEHELPATAKKYPTILIGLAVLVVSGLGIIPLVAAACLGVVAMVVVGSLRPGDLQQAVRWELILLVGSLYGFSTALVKTGLAEEVATQLVALTADWPAYGVLVTIYLIATLTTEVMSNAAAVVLWLPVAARIGLDLHIDPMACVVCIVFAASWSFITPFGYQTNLMVFGPGGYRIQDMVRYGTPLTILATLLVPLLTVWQFGL</sequence>
<dbReference type="PROSITE" id="PS51202">
    <property type="entry name" value="RCK_C"/>
    <property type="match status" value="2"/>
</dbReference>
<feature type="transmembrane region" description="Helical" evidence="7">
    <location>
        <begin position="490"/>
        <end position="519"/>
    </location>
</feature>
<reference evidence="9 10" key="1">
    <citation type="submission" date="2015-01" db="EMBL/GenBank/DDBJ databases">
        <title>Lifestyle Evolution in Cyanobacterial Symbionts of Sponges.</title>
        <authorList>
            <person name="Burgsdorf I."/>
            <person name="Slaby B.M."/>
            <person name="Handley K.M."/>
            <person name="Haber M."/>
            <person name="Blom J."/>
            <person name="Marshall C.W."/>
            <person name="Gilbert J.A."/>
            <person name="Hentschel U."/>
            <person name="Steindler L."/>
        </authorList>
    </citation>
    <scope>NUCLEOTIDE SEQUENCE [LARGE SCALE GENOMIC DNA]</scope>
    <source>
        <strain evidence="9">SP3</strain>
    </source>
</reference>
<feature type="transmembrane region" description="Helical" evidence="7">
    <location>
        <begin position="47"/>
        <end position="71"/>
    </location>
</feature>
<accession>A0A0G2IW07</accession>
<dbReference type="AlphaFoldDB" id="A0A0G2IW07"/>
<name>A0A0G2IW07_9SYNE</name>
<dbReference type="Proteomes" id="UP000035067">
    <property type="component" value="Unassembled WGS sequence"/>
</dbReference>
<evidence type="ECO:0000256" key="5">
    <source>
        <dbReference type="ARBA" id="ARBA00022989"/>
    </source>
</evidence>
<feature type="domain" description="RCK C-terminal" evidence="8">
    <location>
        <begin position="304"/>
        <end position="388"/>
    </location>
</feature>
<evidence type="ECO:0000256" key="7">
    <source>
        <dbReference type="SAM" id="Phobius"/>
    </source>
</evidence>
<evidence type="ECO:0000313" key="9">
    <source>
        <dbReference type="EMBL" id="KKZ11752.1"/>
    </source>
</evidence>
<evidence type="ECO:0000256" key="6">
    <source>
        <dbReference type="ARBA" id="ARBA00023136"/>
    </source>
</evidence>
<dbReference type="InterPro" id="IPR004680">
    <property type="entry name" value="Cit_transptr-like_dom"/>
</dbReference>
<dbReference type="PANTHER" id="PTHR43652">
    <property type="entry name" value="BASIC AMINO ACID ANTIPORTER YFCC-RELATED"/>
    <property type="match status" value="1"/>
</dbReference>
<dbReference type="InterPro" id="IPR036721">
    <property type="entry name" value="RCK_C_sf"/>
</dbReference>
<dbReference type="Gene3D" id="3.30.70.1450">
    <property type="entry name" value="Regulator of K+ conductance, C-terminal domain"/>
    <property type="match status" value="2"/>
</dbReference>
<organism evidence="9 10">
    <name type="scientific">Candidatus Synechococcus spongiarum SP3</name>
    <dbReference type="NCBI Taxonomy" id="1604020"/>
    <lineage>
        <taxon>Bacteria</taxon>
        <taxon>Bacillati</taxon>
        <taxon>Cyanobacteriota</taxon>
        <taxon>Cyanophyceae</taxon>
        <taxon>Synechococcales</taxon>
        <taxon>Synechococcaceae</taxon>
        <taxon>Synechococcus</taxon>
    </lineage>
</organism>
<feature type="transmembrane region" description="Helical" evidence="7">
    <location>
        <begin position="451"/>
        <end position="470"/>
    </location>
</feature>
<keyword evidence="6 7" id="KW-0472">Membrane</keyword>
<evidence type="ECO:0000256" key="2">
    <source>
        <dbReference type="ARBA" id="ARBA00022448"/>
    </source>
</evidence>
<dbReference type="GO" id="GO:0005886">
    <property type="term" value="C:plasma membrane"/>
    <property type="evidence" value="ECO:0007669"/>
    <property type="project" value="TreeGrafter"/>
</dbReference>
<dbReference type="SUPFAM" id="SSF116726">
    <property type="entry name" value="TrkA C-terminal domain-like"/>
    <property type="match status" value="2"/>
</dbReference>